<dbReference type="FunFam" id="1.20.1070.10:FF:000058">
    <property type="entry name" value="Adhesion G protein-coupled receptor F5"/>
    <property type="match status" value="1"/>
</dbReference>
<dbReference type="Pfam" id="PF01825">
    <property type="entry name" value="GPS"/>
    <property type="match status" value="1"/>
</dbReference>
<evidence type="ECO:0000256" key="4">
    <source>
        <dbReference type="ARBA" id="ARBA00022729"/>
    </source>
</evidence>
<sequence>MLGNTTNYTEKYSSMTSATTSATHSSLTSVEYTAGTSARFSPNSTNNTQLLEEWLKLSSWWCSKPPSCCPEASAVTLGLCPACSRVMDENSSTGAGLDIIPDLQRYTSSIGSFGFNKDEVPLIANILGNITQKAAESNQSFSVATLADILYIANQLFNESSWGPATTTNHDLGPQMLQSFESLLAGLETMNQPINISFENIDFQSLTVPCVRLVNETALELGSDIYVSLSDDASQANFTRSCLANLLSMSYRSLSKYFPNDYEDHRDPGVIYKVSSRIVTNTMFIDNRNHHSANINMTFLCEAQDCQSRAICVFWNFTIGKWSSEGCTTVNNGGVTSCLCGHLTSFSVLLSDILPEGLLNVSILDYITNVGLMISIASLVACISLQMYLLKGNVNLVAYYRHMVILNVSSFLLLSNISFVGASYIKPPQFLRLCVALTFCTHFSLLAFFCWTLVQSIFLFCRLVFVFHHITKKEFMTVSTVLGYVTPMLIAVGTFLYYTPTDDYRRDTVCWLQSKSGASMAFTIPTIVTISLNFLVLIVVIKKLLRKSISEGSGEDEEVVKKLVKAVVFCTPQFGLTWAIGIPLLTNGDSLFLQYLFVLLNPLQGFFIFVFGCLLDKKVMDLVKRRLSKSPAFSSTATTVSTY</sequence>
<dbReference type="InterPro" id="IPR017983">
    <property type="entry name" value="GPCR_2_secretin-like_CS"/>
</dbReference>
<evidence type="ECO:0000256" key="7">
    <source>
        <dbReference type="ARBA" id="ARBA00023157"/>
    </source>
</evidence>
<keyword evidence="5 9" id="KW-1133">Transmembrane helix</keyword>
<comment type="subcellular location">
    <subcellularLocation>
        <location evidence="1">Membrane</location>
        <topology evidence="1">Multi-pass membrane protein</topology>
    </subcellularLocation>
</comment>
<dbReference type="InterPro" id="IPR000832">
    <property type="entry name" value="GPCR_2_secretin-like"/>
</dbReference>
<dbReference type="InterPro" id="IPR046338">
    <property type="entry name" value="GAIN_dom_sf"/>
</dbReference>
<feature type="transmembrane region" description="Helical" evidence="9">
    <location>
        <begin position="563"/>
        <end position="586"/>
    </location>
</feature>
<feature type="transmembrane region" description="Helical" evidence="9">
    <location>
        <begin position="402"/>
        <end position="424"/>
    </location>
</feature>
<evidence type="ECO:0000256" key="1">
    <source>
        <dbReference type="ARBA" id="ARBA00004141"/>
    </source>
</evidence>
<dbReference type="PROSITE" id="PS50221">
    <property type="entry name" value="GAIN_B"/>
    <property type="match status" value="1"/>
</dbReference>
<dbReference type="GO" id="GO:0016020">
    <property type="term" value="C:membrane"/>
    <property type="evidence" value="ECO:0007669"/>
    <property type="project" value="UniProtKB-SubCell"/>
</dbReference>
<feature type="transmembrane region" description="Helical" evidence="9">
    <location>
        <begin position="592"/>
        <end position="615"/>
    </location>
</feature>
<proteinExistence type="inferred from homology"/>
<evidence type="ECO:0000256" key="5">
    <source>
        <dbReference type="ARBA" id="ARBA00022989"/>
    </source>
</evidence>
<dbReference type="GO" id="GO:0007189">
    <property type="term" value="P:adenylate cyclase-activating G protein-coupled receptor signaling pathway"/>
    <property type="evidence" value="ECO:0007669"/>
    <property type="project" value="TreeGrafter"/>
</dbReference>
<dbReference type="PANTHER" id="PTHR45813">
    <property type="entry name" value="IG-LIKE DOMAIN-CONTAINING PROTEIN"/>
    <property type="match status" value="1"/>
</dbReference>
<feature type="transmembrane region" description="Helical" evidence="9">
    <location>
        <begin position="370"/>
        <end position="390"/>
    </location>
</feature>
<dbReference type="InterPro" id="IPR017981">
    <property type="entry name" value="GPCR_2-like_7TM"/>
</dbReference>
<evidence type="ECO:0000313" key="12">
    <source>
        <dbReference type="Ensembl" id="ENSLLEP00000010071.1"/>
    </source>
</evidence>
<keyword evidence="8" id="KW-0325">Glycoprotein</keyword>
<organism evidence="12 13">
    <name type="scientific">Leptobrachium leishanense</name>
    <name type="common">Leishan spiny toad</name>
    <dbReference type="NCBI Taxonomy" id="445787"/>
    <lineage>
        <taxon>Eukaryota</taxon>
        <taxon>Metazoa</taxon>
        <taxon>Chordata</taxon>
        <taxon>Craniata</taxon>
        <taxon>Vertebrata</taxon>
        <taxon>Euteleostomi</taxon>
        <taxon>Amphibia</taxon>
        <taxon>Batrachia</taxon>
        <taxon>Anura</taxon>
        <taxon>Pelobatoidea</taxon>
        <taxon>Megophryidae</taxon>
        <taxon>Leptobrachium</taxon>
    </lineage>
</organism>
<feature type="transmembrane region" description="Helical" evidence="9">
    <location>
        <begin position="518"/>
        <end position="542"/>
    </location>
</feature>
<dbReference type="PROSITE" id="PS50261">
    <property type="entry name" value="G_PROTEIN_RECEP_F2_4"/>
    <property type="match status" value="1"/>
</dbReference>
<dbReference type="Ensembl" id="ENSLLET00000010464.1">
    <property type="protein sequence ID" value="ENSLLEP00000010071.1"/>
    <property type="gene ID" value="ENSLLEG00000006416.1"/>
</dbReference>
<dbReference type="GO" id="GO:0004930">
    <property type="term" value="F:G protein-coupled receptor activity"/>
    <property type="evidence" value="ECO:0007669"/>
    <property type="project" value="InterPro"/>
</dbReference>
<dbReference type="GO" id="GO:0007166">
    <property type="term" value="P:cell surface receptor signaling pathway"/>
    <property type="evidence" value="ECO:0007669"/>
    <property type="project" value="InterPro"/>
</dbReference>
<feature type="transmembrane region" description="Helical" evidence="9">
    <location>
        <begin position="475"/>
        <end position="498"/>
    </location>
</feature>
<evidence type="ECO:0000256" key="6">
    <source>
        <dbReference type="ARBA" id="ARBA00023136"/>
    </source>
</evidence>
<dbReference type="InterPro" id="IPR000203">
    <property type="entry name" value="GPS"/>
</dbReference>
<dbReference type="PRINTS" id="PR00249">
    <property type="entry name" value="GPCRSECRETIN"/>
</dbReference>
<reference evidence="12" key="1">
    <citation type="submission" date="2025-08" db="UniProtKB">
        <authorList>
            <consortium name="Ensembl"/>
        </authorList>
    </citation>
    <scope>IDENTIFICATION</scope>
</reference>
<dbReference type="InterPro" id="IPR057244">
    <property type="entry name" value="GAIN_B"/>
</dbReference>
<dbReference type="Gene3D" id="2.60.220.50">
    <property type="match status" value="1"/>
</dbReference>
<keyword evidence="4" id="KW-0732">Signal</keyword>
<evidence type="ECO:0000256" key="3">
    <source>
        <dbReference type="ARBA" id="ARBA00022692"/>
    </source>
</evidence>
<dbReference type="AlphaFoldDB" id="A0A8C5M7H5"/>
<evidence type="ECO:0000256" key="8">
    <source>
        <dbReference type="ARBA" id="ARBA00023180"/>
    </source>
</evidence>
<protein>
    <submittedName>
        <fullName evidence="12">Uncharacterized protein</fullName>
    </submittedName>
</protein>
<dbReference type="PANTHER" id="PTHR45813:SF8">
    <property type="entry name" value="IG-LIKE DOMAIN-CONTAINING PROTEIN"/>
    <property type="match status" value="1"/>
</dbReference>
<evidence type="ECO:0000259" key="11">
    <source>
        <dbReference type="PROSITE" id="PS50261"/>
    </source>
</evidence>
<evidence type="ECO:0000256" key="2">
    <source>
        <dbReference type="ARBA" id="ARBA00007343"/>
    </source>
</evidence>
<feature type="domain" description="G-protein coupled receptors family 2 profile 2" evidence="11">
    <location>
        <begin position="364"/>
        <end position="616"/>
    </location>
</feature>
<keyword evidence="13" id="KW-1185">Reference proteome</keyword>
<dbReference type="OrthoDB" id="10040049at2759"/>
<dbReference type="SMART" id="SM00303">
    <property type="entry name" value="GPS"/>
    <property type="match status" value="1"/>
</dbReference>
<accession>A0A8C5M7H5</accession>
<dbReference type="GeneTree" id="ENSGT00940000154603"/>
<name>A0A8C5M7H5_9ANUR</name>
<keyword evidence="3 9" id="KW-0812">Transmembrane</keyword>
<evidence type="ECO:0000313" key="13">
    <source>
        <dbReference type="Proteomes" id="UP000694569"/>
    </source>
</evidence>
<comment type="similarity">
    <text evidence="2">Belongs to the G-protein coupled receptor 2 family. Adhesion G-protein coupled receptor (ADGR) subfamily.</text>
</comment>
<keyword evidence="6 9" id="KW-0472">Membrane</keyword>
<keyword evidence="7" id="KW-1015">Disulfide bond</keyword>
<feature type="domain" description="GAIN-B" evidence="10">
    <location>
        <begin position="192"/>
        <end position="356"/>
    </location>
</feature>
<dbReference type="Proteomes" id="UP000694569">
    <property type="component" value="Unplaced"/>
</dbReference>
<reference evidence="12" key="2">
    <citation type="submission" date="2025-09" db="UniProtKB">
        <authorList>
            <consortium name="Ensembl"/>
        </authorList>
    </citation>
    <scope>IDENTIFICATION</scope>
</reference>
<dbReference type="InterPro" id="IPR051587">
    <property type="entry name" value="Adhesion_GPCR"/>
</dbReference>
<evidence type="ECO:0000256" key="9">
    <source>
        <dbReference type="SAM" id="Phobius"/>
    </source>
</evidence>
<dbReference type="Gene3D" id="1.20.1070.10">
    <property type="entry name" value="Rhodopsin 7-helix transmembrane proteins"/>
    <property type="match status" value="1"/>
</dbReference>
<dbReference type="PROSITE" id="PS00650">
    <property type="entry name" value="G_PROTEIN_RECEP_F2_2"/>
    <property type="match status" value="1"/>
</dbReference>
<evidence type="ECO:0000259" key="10">
    <source>
        <dbReference type="PROSITE" id="PS50221"/>
    </source>
</evidence>
<dbReference type="Pfam" id="PF00002">
    <property type="entry name" value="7tm_2"/>
    <property type="match status" value="1"/>
</dbReference>